<sequence length="96" mass="10270">MVCIAGCRSYPRGDCSCLSNTLFQNLALLIFSVPQEGVLVHRLVQLSIWCINADLSEQTLHAECPGLIGNDGNDSLSHVLILHQLGEQADKGHGGG</sequence>
<organism evidence="1">
    <name type="scientific">bioreactor metagenome</name>
    <dbReference type="NCBI Taxonomy" id="1076179"/>
    <lineage>
        <taxon>unclassified sequences</taxon>
        <taxon>metagenomes</taxon>
        <taxon>ecological metagenomes</taxon>
    </lineage>
</organism>
<proteinExistence type="predicted"/>
<evidence type="ECO:0000313" key="1">
    <source>
        <dbReference type="EMBL" id="MPM41581.1"/>
    </source>
</evidence>
<dbReference type="AlphaFoldDB" id="A0A644ZP16"/>
<reference evidence="1" key="1">
    <citation type="submission" date="2019-08" db="EMBL/GenBank/DDBJ databases">
        <authorList>
            <person name="Kucharzyk K."/>
            <person name="Murdoch R.W."/>
            <person name="Higgins S."/>
            <person name="Loffler F."/>
        </authorList>
    </citation>
    <scope>NUCLEOTIDE SEQUENCE</scope>
</reference>
<name>A0A644ZP16_9ZZZZ</name>
<protein>
    <submittedName>
        <fullName evidence="1">Uncharacterized protein</fullName>
    </submittedName>
</protein>
<accession>A0A644ZP16</accession>
<dbReference type="EMBL" id="VSSQ01009422">
    <property type="protein sequence ID" value="MPM41581.1"/>
    <property type="molecule type" value="Genomic_DNA"/>
</dbReference>
<comment type="caution">
    <text evidence="1">The sequence shown here is derived from an EMBL/GenBank/DDBJ whole genome shotgun (WGS) entry which is preliminary data.</text>
</comment>
<gene>
    <name evidence="1" type="ORF">SDC9_88236</name>
</gene>